<gene>
    <name evidence="2" type="ORF">M878_25275</name>
</gene>
<comment type="caution">
    <text evidence="2">The sequence shown here is derived from an EMBL/GenBank/DDBJ whole genome shotgun (WGS) entry which is preliminary data.</text>
</comment>
<dbReference type="RefSeq" id="WP_023549617.1">
    <property type="nucleotide sequence ID" value="NZ_CM002285.1"/>
</dbReference>
<dbReference type="AlphaFoldDB" id="V6K5I6"/>
<dbReference type="GO" id="GO:0016747">
    <property type="term" value="F:acyltransferase activity, transferring groups other than amino-acyl groups"/>
    <property type="evidence" value="ECO:0007669"/>
    <property type="project" value="InterPro"/>
</dbReference>
<dbReference type="CDD" id="cd04301">
    <property type="entry name" value="NAT_SF"/>
    <property type="match status" value="1"/>
</dbReference>
<dbReference type="PANTHER" id="PTHR43451:SF1">
    <property type="entry name" value="ACETYLTRANSFERASE"/>
    <property type="match status" value="1"/>
</dbReference>
<dbReference type="HOGENOM" id="CLU_087351_4_2_11"/>
<proteinExistence type="predicted"/>
<accession>V6K5I6</accession>
<feature type="domain" description="N-acetyltransferase" evidence="1">
    <location>
        <begin position="4"/>
        <end position="151"/>
    </location>
</feature>
<evidence type="ECO:0000313" key="2">
    <source>
        <dbReference type="EMBL" id="EST27313.1"/>
    </source>
</evidence>
<dbReference type="InterPro" id="IPR052564">
    <property type="entry name" value="N-acetyltrans/Recomb-assoc"/>
</dbReference>
<dbReference type="STRING" id="1352936.M878_25275"/>
<dbReference type="Gene3D" id="3.40.630.30">
    <property type="match status" value="1"/>
</dbReference>
<reference evidence="2 3" key="1">
    <citation type="journal article" date="2014" name="Genome Announc.">
        <title>Draft Genome Sequence of Streptomyces roseochromogenes subsp. oscitans DS 12.976, Producer of the Aminocoumarin Antibiotic Clorobiocin.</title>
        <authorList>
            <person name="Ruckert C."/>
            <person name="Kalinowski J."/>
            <person name="Heide L."/>
            <person name="Apel A.K."/>
        </authorList>
    </citation>
    <scope>NUCLEOTIDE SEQUENCE [LARGE SCALE GENOMIC DNA]</scope>
    <source>
        <strain evidence="2 3">DS 12.976</strain>
    </source>
</reference>
<dbReference type="EMBL" id="AWQX01000214">
    <property type="protein sequence ID" value="EST27313.1"/>
    <property type="molecule type" value="Genomic_DNA"/>
</dbReference>
<dbReference type="InterPro" id="IPR000182">
    <property type="entry name" value="GNAT_dom"/>
</dbReference>
<protein>
    <recommendedName>
        <fullName evidence="1">N-acetyltransferase domain-containing protein</fullName>
    </recommendedName>
</protein>
<dbReference type="PANTHER" id="PTHR43451">
    <property type="entry name" value="ACETYLTRANSFERASE (GNAT) FAMILY PROTEIN"/>
    <property type="match status" value="1"/>
</dbReference>
<dbReference type="InterPro" id="IPR016181">
    <property type="entry name" value="Acyl_CoA_acyltransferase"/>
</dbReference>
<dbReference type="OrthoDB" id="164032at2"/>
<sequence>MTDIAIRLFEVGDGVRLMDIAQRCLYEVINRDYPSQIIEKMCSHFTAEWFVEVSRSWEVYVAETDCQVVGTVSRDGNNVYALFVDPDMVGRGIGRRLMLHIERLAARDGYEYIERYANIPSHSFYLKLGFTDIGESETRFGFAYVMRKPLS</sequence>
<evidence type="ECO:0000313" key="3">
    <source>
        <dbReference type="Proteomes" id="UP000017984"/>
    </source>
</evidence>
<dbReference type="PATRIC" id="fig|1352936.5.peg.5268"/>
<dbReference type="Pfam" id="PF13508">
    <property type="entry name" value="Acetyltransf_7"/>
    <property type="match status" value="1"/>
</dbReference>
<evidence type="ECO:0000259" key="1">
    <source>
        <dbReference type="PROSITE" id="PS51186"/>
    </source>
</evidence>
<keyword evidence="3" id="KW-1185">Reference proteome</keyword>
<dbReference type="PROSITE" id="PS51186">
    <property type="entry name" value="GNAT"/>
    <property type="match status" value="1"/>
</dbReference>
<name>V6K5I6_STRRC</name>
<dbReference type="SUPFAM" id="SSF55729">
    <property type="entry name" value="Acyl-CoA N-acyltransferases (Nat)"/>
    <property type="match status" value="1"/>
</dbReference>
<dbReference type="Proteomes" id="UP000017984">
    <property type="component" value="Chromosome"/>
</dbReference>
<organism evidence="2 3">
    <name type="scientific">Streptomyces roseochromogenus subsp. oscitans DS 12.976</name>
    <dbReference type="NCBI Taxonomy" id="1352936"/>
    <lineage>
        <taxon>Bacteria</taxon>
        <taxon>Bacillati</taxon>
        <taxon>Actinomycetota</taxon>
        <taxon>Actinomycetes</taxon>
        <taxon>Kitasatosporales</taxon>
        <taxon>Streptomycetaceae</taxon>
        <taxon>Streptomyces</taxon>
    </lineage>
</organism>